<evidence type="ECO:0000313" key="2">
    <source>
        <dbReference type="EMBL" id="CAB4133127.1"/>
    </source>
</evidence>
<accession>A0A6J5LJ81</accession>
<name>A0A6J5LJ81_9CAUD</name>
<proteinExistence type="predicted"/>
<feature type="domain" description="HNH nuclease" evidence="1">
    <location>
        <begin position="1"/>
        <end position="54"/>
    </location>
</feature>
<protein>
    <submittedName>
        <fullName evidence="2">HNHc domain containing protein</fullName>
    </submittedName>
</protein>
<dbReference type="EMBL" id="LR796270">
    <property type="protein sequence ID" value="CAB4133127.1"/>
    <property type="molecule type" value="Genomic_DNA"/>
</dbReference>
<reference evidence="2" key="1">
    <citation type="submission" date="2020-04" db="EMBL/GenBank/DDBJ databases">
        <authorList>
            <person name="Chiriac C."/>
            <person name="Salcher M."/>
            <person name="Ghai R."/>
            <person name="Kavagutti S V."/>
        </authorList>
    </citation>
    <scope>NUCLEOTIDE SEQUENCE</scope>
</reference>
<dbReference type="SMART" id="SM00507">
    <property type="entry name" value="HNHc"/>
    <property type="match status" value="1"/>
</dbReference>
<dbReference type="InterPro" id="IPR003615">
    <property type="entry name" value="HNH_nuc"/>
</dbReference>
<gene>
    <name evidence="2" type="ORF">UFOVP250_44</name>
</gene>
<evidence type="ECO:0000259" key="1">
    <source>
        <dbReference type="SMART" id="SM00507"/>
    </source>
</evidence>
<dbReference type="CDD" id="cd00085">
    <property type="entry name" value="HNHc"/>
    <property type="match status" value="1"/>
</dbReference>
<organism evidence="2">
    <name type="scientific">uncultured Caudovirales phage</name>
    <dbReference type="NCBI Taxonomy" id="2100421"/>
    <lineage>
        <taxon>Viruses</taxon>
        <taxon>Duplodnaviria</taxon>
        <taxon>Heunggongvirae</taxon>
        <taxon>Uroviricota</taxon>
        <taxon>Caudoviricetes</taxon>
        <taxon>Peduoviridae</taxon>
        <taxon>Maltschvirus</taxon>
        <taxon>Maltschvirus maltsch</taxon>
    </lineage>
</organism>
<sequence>MINNFYLIRYNKLINHYKNVIVDGFYEKHHIIPKCLGGTNNNDNLVLLPTRVHFIAHALLYKAYPKETKLAQAFGMMVASNKHQKGRKFSSRLYEMSKSARSNSMKSVPRPEWVKEKLRVPKLNKENYKKPKSKEHSENISKSLMGKKKTQEHINNFVKSQRAFQESRTQEMIKKKNMYCDLFVKSNMSRKDFAKSQNVPFGTMKRYLRGL</sequence>